<dbReference type="InterPro" id="IPR050834">
    <property type="entry name" value="Glycosyltransf_2"/>
</dbReference>
<dbReference type="AlphaFoldDB" id="A0AAW9SLM3"/>
<evidence type="ECO:0000259" key="4">
    <source>
        <dbReference type="Pfam" id="PF00535"/>
    </source>
</evidence>
<keyword evidence="2 5" id="KW-0328">Glycosyltransferase</keyword>
<keyword evidence="3 5" id="KW-0808">Transferase</keyword>
<evidence type="ECO:0000313" key="6">
    <source>
        <dbReference type="Proteomes" id="UP001223646"/>
    </source>
</evidence>
<gene>
    <name evidence="5" type="ORF">QP460_010640</name>
</gene>
<organism evidence="5 6">
    <name type="scientific">Corynebacterium amycolatum</name>
    <dbReference type="NCBI Taxonomy" id="43765"/>
    <lineage>
        <taxon>Bacteria</taxon>
        <taxon>Bacillati</taxon>
        <taxon>Actinomycetota</taxon>
        <taxon>Actinomycetes</taxon>
        <taxon>Mycobacteriales</taxon>
        <taxon>Corynebacteriaceae</taxon>
        <taxon>Corynebacterium</taxon>
    </lineage>
</organism>
<dbReference type="InterPro" id="IPR001173">
    <property type="entry name" value="Glyco_trans_2-like"/>
</dbReference>
<comment type="similarity">
    <text evidence="1">Belongs to the glycosyltransferase 2 family.</text>
</comment>
<reference evidence="5" key="2">
    <citation type="submission" date="2024-05" db="EMBL/GenBank/DDBJ databases">
        <authorList>
            <person name="Wolfe A."/>
        </authorList>
    </citation>
    <scope>NUCLEOTIDE SEQUENCE</scope>
    <source>
        <strain evidence="5">UMB1064</strain>
    </source>
</reference>
<evidence type="ECO:0000256" key="2">
    <source>
        <dbReference type="ARBA" id="ARBA00022676"/>
    </source>
</evidence>
<evidence type="ECO:0000256" key="1">
    <source>
        <dbReference type="ARBA" id="ARBA00006739"/>
    </source>
</evidence>
<dbReference type="Gene3D" id="3.90.550.10">
    <property type="entry name" value="Spore Coat Polysaccharide Biosynthesis Protein SpsA, Chain A"/>
    <property type="match status" value="1"/>
</dbReference>
<dbReference type="PANTHER" id="PTHR43685">
    <property type="entry name" value="GLYCOSYLTRANSFERASE"/>
    <property type="match status" value="1"/>
</dbReference>
<dbReference type="PANTHER" id="PTHR43685:SF5">
    <property type="entry name" value="GLYCOSYLTRANSFERASE EPSE-RELATED"/>
    <property type="match status" value="1"/>
</dbReference>
<sequence length="273" mass="30920">MSTITNLTVLMTVYHRVVPDQLDTALQSLWNQTRPAAHVIVVIDGPIGQELDRVVVKHEQAHSEMTVLRCAENGGSGVASQAGLRLVETPWVARLDADDIARADRFEKQWDALTADPELDVLGSAMAEFEGTPNNVVRVRTLPQTHAEIARYIKINSPVNNPSSMLRTAKVREVGGYRDIRLMEDYDLWVRLMAAGAKFENLPEPLVYFRADGMFERRTSRGIIRSERQLQRTLVAEGLISRPRAVFNLAVRTLFRLLPTQLMSRAYRRLFVR</sequence>
<feature type="domain" description="Glycosyltransferase 2-like" evidence="4">
    <location>
        <begin position="8"/>
        <end position="166"/>
    </location>
</feature>
<dbReference type="RefSeq" id="WP_070851529.1">
    <property type="nucleotide sequence ID" value="NZ_JAFJME010000002.1"/>
</dbReference>
<proteinExistence type="inferred from homology"/>
<name>A0AAW9SLM3_CORAY</name>
<dbReference type="SUPFAM" id="SSF53448">
    <property type="entry name" value="Nucleotide-diphospho-sugar transferases"/>
    <property type="match status" value="1"/>
</dbReference>
<dbReference type="EC" id="2.4.-.-" evidence="5"/>
<reference evidence="5" key="1">
    <citation type="submission" date="2023-05" db="EMBL/GenBank/DDBJ databases">
        <authorList>
            <person name="Du J."/>
        </authorList>
    </citation>
    <scope>NUCLEOTIDE SEQUENCE</scope>
    <source>
        <strain evidence="5">UMB1064</strain>
    </source>
</reference>
<dbReference type="Pfam" id="PF00535">
    <property type="entry name" value="Glycos_transf_2"/>
    <property type="match status" value="1"/>
</dbReference>
<protein>
    <submittedName>
        <fullName evidence="5">Glycosyltransferase</fullName>
        <ecNumber evidence="5">2.4.-.-</ecNumber>
    </submittedName>
</protein>
<evidence type="ECO:0000256" key="3">
    <source>
        <dbReference type="ARBA" id="ARBA00022679"/>
    </source>
</evidence>
<dbReference type="InterPro" id="IPR029044">
    <property type="entry name" value="Nucleotide-diphossugar_trans"/>
</dbReference>
<dbReference type="EMBL" id="JASOOY020000034">
    <property type="protein sequence ID" value="MEO3718037.1"/>
    <property type="molecule type" value="Genomic_DNA"/>
</dbReference>
<accession>A0AAW9SLM3</accession>
<dbReference type="Proteomes" id="UP001223646">
    <property type="component" value="Unassembled WGS sequence"/>
</dbReference>
<comment type="caution">
    <text evidence="5">The sequence shown here is derived from an EMBL/GenBank/DDBJ whole genome shotgun (WGS) entry which is preliminary data.</text>
</comment>
<evidence type="ECO:0000313" key="5">
    <source>
        <dbReference type="EMBL" id="MEO3718037.1"/>
    </source>
</evidence>
<dbReference type="GO" id="GO:0016757">
    <property type="term" value="F:glycosyltransferase activity"/>
    <property type="evidence" value="ECO:0007669"/>
    <property type="project" value="UniProtKB-KW"/>
</dbReference>